<keyword evidence="10" id="KW-0206">Cytoskeleton</keyword>
<evidence type="ECO:0000256" key="2">
    <source>
        <dbReference type="ARBA" id="ARBA00004246"/>
    </source>
</evidence>
<keyword evidence="9 11" id="KW-0440">LIM domain</keyword>
<accession>A0AAV7SS16</accession>
<sequence>MAWLPRGSPARSQLALPSEAAEESVACPPTQGNSLGFPSLQVSMHSCHTGAQGLGTQTSVTGRWGEERGRGKSEEDRGWKDPEEWKKRERVLVRGEDGEVKLWWRLVGGDRRDHGVTHTRERKRVTPGLTRRRQKANNFSLSVTVVSFWGAVHPLTFQALDTGSRMEDLDALLEELERTTLDFEDSPEDHAIPVVTKVDYNILPLNHKVAEKKLLPENRDGSEASPQLSLHLPSADSPEKDVEGMVQPVYITQLPKDRDDHVYTEVPEPLSPVSPVPTSTAAQKLDELMLSLSNIQSKIQGDDEAPKVSEPLLVSPTTTLENMLGILEEDLKNLGAAIIPKGSCAYCAKPIAGKIITALGKTWHPEHFTCTHCHQEIGPQPFFERDGVPYCQKDHEELFLPRCAYCKAPIVNNVLTALNQTWHPEHFFCSHCGAVFEGGGYHEKNGKPYCRKDFLALFAPKCGGCAEPVLDNYLTAINTIWHPECFVCGDCFCSFTDGSFYEVNGRPFCELDYHRRQGSICKGCQMPITGRCINAMGVRFHPEHFVCSFCMKQLSQGTFREQNEKPYCQPCFSKLFV</sequence>
<dbReference type="FunFam" id="2.10.110.10:FF:000008">
    <property type="entry name" value="Paxillin isoform 1"/>
    <property type="match status" value="1"/>
</dbReference>
<evidence type="ECO:0000256" key="6">
    <source>
        <dbReference type="ARBA" id="ARBA00022737"/>
    </source>
</evidence>
<proteinExistence type="predicted"/>
<dbReference type="GO" id="GO:0061061">
    <property type="term" value="P:muscle structure development"/>
    <property type="evidence" value="ECO:0007669"/>
    <property type="project" value="TreeGrafter"/>
</dbReference>
<dbReference type="GO" id="GO:0051371">
    <property type="term" value="F:muscle alpha-actinin binding"/>
    <property type="evidence" value="ECO:0007669"/>
    <property type="project" value="TreeGrafter"/>
</dbReference>
<dbReference type="GO" id="GO:0030036">
    <property type="term" value="P:actin cytoskeleton organization"/>
    <property type="evidence" value="ECO:0007669"/>
    <property type="project" value="TreeGrafter"/>
</dbReference>
<feature type="region of interest" description="Disordered" evidence="12">
    <location>
        <begin position="49"/>
        <end position="78"/>
    </location>
</feature>
<dbReference type="AlphaFoldDB" id="A0AAV7SS16"/>
<feature type="domain" description="LIM zinc-binding" evidence="13">
    <location>
        <begin position="402"/>
        <end position="459"/>
    </location>
</feature>
<dbReference type="GO" id="GO:0030018">
    <property type="term" value="C:Z disc"/>
    <property type="evidence" value="ECO:0007669"/>
    <property type="project" value="TreeGrafter"/>
</dbReference>
<dbReference type="GO" id="GO:0003779">
    <property type="term" value="F:actin binding"/>
    <property type="evidence" value="ECO:0007669"/>
    <property type="project" value="TreeGrafter"/>
</dbReference>
<evidence type="ECO:0000256" key="4">
    <source>
        <dbReference type="ARBA" id="ARBA00022553"/>
    </source>
</evidence>
<feature type="region of interest" description="Disordered" evidence="12">
    <location>
        <begin position="1"/>
        <end position="32"/>
    </location>
</feature>
<dbReference type="GO" id="GO:0005912">
    <property type="term" value="C:adherens junction"/>
    <property type="evidence" value="ECO:0007669"/>
    <property type="project" value="TreeGrafter"/>
</dbReference>
<evidence type="ECO:0000256" key="7">
    <source>
        <dbReference type="ARBA" id="ARBA00022833"/>
    </source>
</evidence>
<dbReference type="PANTHER" id="PTHR24214">
    <property type="entry name" value="PDZ AND LIM DOMAIN PROTEIN ZASP"/>
    <property type="match status" value="1"/>
</dbReference>
<dbReference type="EMBL" id="JANPWB010000008">
    <property type="protein sequence ID" value="KAJ1166872.1"/>
    <property type="molecule type" value="Genomic_DNA"/>
</dbReference>
<dbReference type="Pfam" id="PF00412">
    <property type="entry name" value="LIM"/>
    <property type="match status" value="4"/>
</dbReference>
<protein>
    <recommendedName>
        <fullName evidence="13">LIM zinc-binding domain-containing protein</fullName>
    </recommendedName>
</protein>
<reference evidence="14" key="1">
    <citation type="journal article" date="2022" name="bioRxiv">
        <title>Sequencing and chromosome-scale assembly of the giantPleurodeles waltlgenome.</title>
        <authorList>
            <person name="Brown T."/>
            <person name="Elewa A."/>
            <person name="Iarovenko S."/>
            <person name="Subramanian E."/>
            <person name="Araus A.J."/>
            <person name="Petzold A."/>
            <person name="Susuki M."/>
            <person name="Suzuki K.-i.T."/>
            <person name="Hayashi T."/>
            <person name="Toyoda A."/>
            <person name="Oliveira C."/>
            <person name="Osipova E."/>
            <person name="Leigh N.D."/>
            <person name="Simon A."/>
            <person name="Yun M.H."/>
        </authorList>
    </citation>
    <scope>NUCLEOTIDE SEQUENCE</scope>
    <source>
        <strain evidence="14">20211129_DDA</strain>
        <tissue evidence="14">Liver</tissue>
    </source>
</reference>
<dbReference type="GO" id="GO:0005925">
    <property type="term" value="C:focal adhesion"/>
    <property type="evidence" value="ECO:0007669"/>
    <property type="project" value="UniProtKB-SubCell"/>
</dbReference>
<keyword evidence="3" id="KW-0963">Cytoplasm</keyword>
<evidence type="ECO:0000313" key="14">
    <source>
        <dbReference type="EMBL" id="KAJ1166872.1"/>
    </source>
</evidence>
<feature type="domain" description="LIM zinc-binding" evidence="13">
    <location>
        <begin position="460"/>
        <end position="519"/>
    </location>
</feature>
<feature type="domain" description="LIM zinc-binding" evidence="13">
    <location>
        <begin position="342"/>
        <end position="401"/>
    </location>
</feature>
<keyword evidence="8" id="KW-0965">Cell junction</keyword>
<dbReference type="PROSITE" id="PS00478">
    <property type="entry name" value="LIM_DOMAIN_1"/>
    <property type="match status" value="4"/>
</dbReference>
<dbReference type="PANTHER" id="PTHR24214:SF62">
    <property type="entry name" value="LEUPAXIN"/>
    <property type="match status" value="1"/>
</dbReference>
<dbReference type="FunFam" id="2.10.110.10:FF:000018">
    <property type="entry name" value="Paxillin isoform 1"/>
    <property type="match status" value="1"/>
</dbReference>
<dbReference type="FunFam" id="2.10.110.10:FF:000012">
    <property type="entry name" value="Paxillin isoform 1"/>
    <property type="match status" value="1"/>
</dbReference>
<dbReference type="SUPFAM" id="SSF57716">
    <property type="entry name" value="Glucocorticoid receptor-like (DNA-binding domain)"/>
    <property type="match status" value="5"/>
</dbReference>
<dbReference type="GO" id="GO:0001725">
    <property type="term" value="C:stress fiber"/>
    <property type="evidence" value="ECO:0007669"/>
    <property type="project" value="TreeGrafter"/>
</dbReference>
<dbReference type="FunFam" id="2.10.110.10:FF:000009">
    <property type="entry name" value="Paxillin isoform 1"/>
    <property type="match status" value="1"/>
</dbReference>
<dbReference type="InterPro" id="IPR050604">
    <property type="entry name" value="PDZ-LIM_domain"/>
</dbReference>
<dbReference type="SMART" id="SM00132">
    <property type="entry name" value="LIM"/>
    <property type="match status" value="4"/>
</dbReference>
<feature type="region of interest" description="Disordered" evidence="12">
    <location>
        <begin position="218"/>
        <end position="239"/>
    </location>
</feature>
<dbReference type="InterPro" id="IPR001781">
    <property type="entry name" value="Znf_LIM"/>
</dbReference>
<evidence type="ECO:0000259" key="13">
    <source>
        <dbReference type="PROSITE" id="PS50023"/>
    </source>
</evidence>
<dbReference type="CDD" id="cd09410">
    <property type="entry name" value="LIM3_Leupaxin"/>
    <property type="match status" value="1"/>
</dbReference>
<keyword evidence="15" id="KW-1185">Reference proteome</keyword>
<feature type="domain" description="LIM zinc-binding" evidence="13">
    <location>
        <begin position="520"/>
        <end position="577"/>
    </location>
</feature>
<dbReference type="CDD" id="cd09339">
    <property type="entry name" value="LIM4_Paxillin_like"/>
    <property type="match status" value="1"/>
</dbReference>
<evidence type="ECO:0000256" key="8">
    <source>
        <dbReference type="ARBA" id="ARBA00022949"/>
    </source>
</evidence>
<dbReference type="CDD" id="cd09336">
    <property type="entry name" value="LIM1_Paxillin_like"/>
    <property type="match status" value="1"/>
</dbReference>
<organism evidence="14 15">
    <name type="scientific">Pleurodeles waltl</name>
    <name type="common">Iberian ribbed newt</name>
    <dbReference type="NCBI Taxonomy" id="8319"/>
    <lineage>
        <taxon>Eukaryota</taxon>
        <taxon>Metazoa</taxon>
        <taxon>Chordata</taxon>
        <taxon>Craniata</taxon>
        <taxon>Vertebrata</taxon>
        <taxon>Euteleostomi</taxon>
        <taxon>Amphibia</taxon>
        <taxon>Batrachia</taxon>
        <taxon>Caudata</taxon>
        <taxon>Salamandroidea</taxon>
        <taxon>Salamandridae</taxon>
        <taxon>Pleurodelinae</taxon>
        <taxon>Pleurodeles</taxon>
    </lineage>
</organism>
<dbReference type="GO" id="GO:0031941">
    <property type="term" value="C:filamentous actin"/>
    <property type="evidence" value="ECO:0007669"/>
    <property type="project" value="TreeGrafter"/>
</dbReference>
<evidence type="ECO:0000256" key="1">
    <source>
        <dbReference type="ARBA" id="ARBA00004245"/>
    </source>
</evidence>
<name>A0AAV7SS16_PLEWA</name>
<gene>
    <name evidence="14" type="ORF">NDU88_007268</name>
</gene>
<evidence type="ECO:0000256" key="3">
    <source>
        <dbReference type="ARBA" id="ARBA00022490"/>
    </source>
</evidence>
<evidence type="ECO:0000313" key="15">
    <source>
        <dbReference type="Proteomes" id="UP001066276"/>
    </source>
</evidence>
<dbReference type="GO" id="GO:0046872">
    <property type="term" value="F:metal ion binding"/>
    <property type="evidence" value="ECO:0007669"/>
    <property type="project" value="UniProtKB-KW"/>
</dbReference>
<comment type="subcellular location">
    <subcellularLocation>
        <location evidence="2">Cell junction</location>
        <location evidence="2">Focal adhesion</location>
    </subcellularLocation>
    <subcellularLocation>
        <location evidence="1">Cytoplasm</location>
        <location evidence="1">Cytoskeleton</location>
    </subcellularLocation>
</comment>
<evidence type="ECO:0000256" key="11">
    <source>
        <dbReference type="PROSITE-ProRule" id="PRU00125"/>
    </source>
</evidence>
<comment type="caution">
    <text evidence="14">The sequence shown here is derived from an EMBL/GenBank/DDBJ whole genome shotgun (WGS) entry which is preliminary data.</text>
</comment>
<evidence type="ECO:0000256" key="10">
    <source>
        <dbReference type="ARBA" id="ARBA00023212"/>
    </source>
</evidence>
<keyword evidence="6" id="KW-0677">Repeat</keyword>
<dbReference type="InterPro" id="IPR047075">
    <property type="entry name" value="Paxillin_TGFB1I1_LIM_dom1"/>
</dbReference>
<keyword evidence="4" id="KW-0597">Phosphoprotein</keyword>
<evidence type="ECO:0000256" key="5">
    <source>
        <dbReference type="ARBA" id="ARBA00022723"/>
    </source>
</evidence>
<keyword evidence="7 11" id="KW-0862">Zinc</keyword>
<evidence type="ECO:0000256" key="9">
    <source>
        <dbReference type="ARBA" id="ARBA00023038"/>
    </source>
</evidence>
<keyword evidence="5 11" id="KW-0479">Metal-binding</keyword>
<dbReference type="PROSITE" id="PS50023">
    <property type="entry name" value="LIM_DOMAIN_2"/>
    <property type="match status" value="4"/>
</dbReference>
<feature type="compositionally biased region" description="Basic and acidic residues" evidence="12">
    <location>
        <begin position="64"/>
        <end position="78"/>
    </location>
</feature>
<dbReference type="Gene3D" id="2.10.110.10">
    <property type="entry name" value="Cysteine Rich Protein"/>
    <property type="match status" value="4"/>
</dbReference>
<dbReference type="Proteomes" id="UP001066276">
    <property type="component" value="Chromosome 4_2"/>
</dbReference>
<evidence type="ECO:0000256" key="12">
    <source>
        <dbReference type="SAM" id="MobiDB-lite"/>
    </source>
</evidence>
<dbReference type="GO" id="GO:0007507">
    <property type="term" value="P:heart development"/>
    <property type="evidence" value="ECO:0007669"/>
    <property type="project" value="TreeGrafter"/>
</dbReference>